<accession>U2RKW4</accession>
<dbReference type="PATRIC" id="fig|1358026.3.peg.3432"/>
<keyword evidence="1" id="KW-0560">Oxidoreductase</keyword>
<dbReference type="HOGENOM" id="CLU_019796_1_3_11"/>
<evidence type="ECO:0000256" key="1">
    <source>
        <dbReference type="ARBA" id="ARBA00023002"/>
    </source>
</evidence>
<evidence type="ECO:0000256" key="2">
    <source>
        <dbReference type="ARBA" id="ARBA00023027"/>
    </source>
</evidence>
<dbReference type="InterPro" id="IPR006140">
    <property type="entry name" value="D-isomer_DH_NAD-bd"/>
</dbReference>
<feature type="domain" description="D-isomer specific 2-hydroxyacid dehydrogenase NAD-binding" evidence="3">
    <location>
        <begin position="164"/>
        <end position="314"/>
    </location>
</feature>
<dbReference type="CDD" id="cd12167">
    <property type="entry name" value="2-Hacid_dh_8"/>
    <property type="match status" value="1"/>
</dbReference>
<dbReference type="SUPFAM" id="SSF51735">
    <property type="entry name" value="NAD(P)-binding Rossmann-fold domains"/>
    <property type="match status" value="1"/>
</dbReference>
<evidence type="ECO:0000313" key="4">
    <source>
        <dbReference type="EMBL" id="ERK69496.1"/>
    </source>
</evidence>
<evidence type="ECO:0000259" key="3">
    <source>
        <dbReference type="Pfam" id="PF02826"/>
    </source>
</evidence>
<dbReference type="Gene3D" id="3.40.50.720">
    <property type="entry name" value="NAD(P)-binding Rossmann-like Domain"/>
    <property type="match status" value="2"/>
</dbReference>
<dbReference type="Proteomes" id="UP000016605">
    <property type="component" value="Unassembled WGS sequence"/>
</dbReference>
<dbReference type="SUPFAM" id="SSF52283">
    <property type="entry name" value="Formate/glycerate dehydrogenase catalytic domain-like"/>
    <property type="match status" value="1"/>
</dbReference>
<dbReference type="PANTHER" id="PTHR10996">
    <property type="entry name" value="2-HYDROXYACID DEHYDROGENASE-RELATED"/>
    <property type="match status" value="1"/>
</dbReference>
<evidence type="ECO:0000313" key="5">
    <source>
        <dbReference type="Proteomes" id="UP000016605"/>
    </source>
</evidence>
<protein>
    <submittedName>
        <fullName evidence="4">4-phosphoerythronate dehydrogenase</fullName>
    </submittedName>
</protein>
<dbReference type="AlphaFoldDB" id="U2RKW4"/>
<dbReference type="InterPro" id="IPR036291">
    <property type="entry name" value="NAD(P)-bd_dom_sf"/>
</dbReference>
<dbReference type="InterPro" id="IPR050223">
    <property type="entry name" value="D-isomer_2-hydroxyacid_DH"/>
</dbReference>
<organism evidence="4 5">
    <name type="scientific">Leifsonia aquatica ATCC 14665</name>
    <dbReference type="NCBI Taxonomy" id="1358026"/>
    <lineage>
        <taxon>Bacteria</taxon>
        <taxon>Bacillati</taxon>
        <taxon>Actinomycetota</taxon>
        <taxon>Actinomycetes</taxon>
        <taxon>Micrococcales</taxon>
        <taxon>Microbacteriaceae</taxon>
        <taxon>Leifsonia</taxon>
    </lineage>
</organism>
<dbReference type="Pfam" id="PF02826">
    <property type="entry name" value="2-Hacid_dh_C"/>
    <property type="match status" value="1"/>
</dbReference>
<reference evidence="4 5" key="1">
    <citation type="submission" date="2013-08" db="EMBL/GenBank/DDBJ databases">
        <authorList>
            <person name="Weinstock G."/>
            <person name="Sodergren E."/>
            <person name="Wylie T."/>
            <person name="Fulton L."/>
            <person name="Fulton R."/>
            <person name="Fronick C."/>
            <person name="O'Laughlin M."/>
            <person name="Godfrey J."/>
            <person name="Miner T."/>
            <person name="Herter B."/>
            <person name="Appelbaum E."/>
            <person name="Cordes M."/>
            <person name="Lek S."/>
            <person name="Wollam A."/>
            <person name="Pepin K.H."/>
            <person name="Palsikar V.B."/>
            <person name="Mitreva M."/>
            <person name="Wilson R.K."/>
        </authorList>
    </citation>
    <scope>NUCLEOTIDE SEQUENCE [LARGE SCALE GENOMIC DNA]</scope>
    <source>
        <strain evidence="4 5">ATCC 14665</strain>
    </source>
</reference>
<proteinExistence type="predicted"/>
<gene>
    <name evidence="4" type="ORF">N136_04182</name>
</gene>
<keyword evidence="2" id="KW-0520">NAD</keyword>
<name>U2RKW4_LEIAQ</name>
<dbReference type="GO" id="GO:0030267">
    <property type="term" value="F:glyoxylate reductase (NADPH) activity"/>
    <property type="evidence" value="ECO:0007669"/>
    <property type="project" value="TreeGrafter"/>
</dbReference>
<dbReference type="GO" id="GO:0016618">
    <property type="term" value="F:hydroxypyruvate reductase [NAD(P)H] activity"/>
    <property type="evidence" value="ECO:0007669"/>
    <property type="project" value="TreeGrafter"/>
</dbReference>
<dbReference type="GO" id="GO:0005829">
    <property type="term" value="C:cytosol"/>
    <property type="evidence" value="ECO:0007669"/>
    <property type="project" value="TreeGrafter"/>
</dbReference>
<dbReference type="GO" id="GO:0051287">
    <property type="term" value="F:NAD binding"/>
    <property type="evidence" value="ECO:0007669"/>
    <property type="project" value="InterPro"/>
</dbReference>
<dbReference type="EMBL" id="AWVQ01000689">
    <property type="protein sequence ID" value="ERK69496.1"/>
    <property type="molecule type" value="Genomic_DNA"/>
</dbReference>
<sequence>MTSDRRPTERLDLAAMTDINSPEALVVMDRDVFERQFDAPRLARLRRLVRLPEPLFTDDLDDPALDARLATVEVLLTGWGAPQLDAGRLDRMPRLRAMLHCAGTVRPQVTPDFWERGIRASSVAEANAVPVAEYTLAAIIFAGKKAPFIAADPQVRRDHGLQISRFGELSNLGRTIGVVGFSRVGRRVVDLVQQLEGVVCLVADPYADPAEIVRAGGIPTALDDLLPRVDVLSLHAPALPSTRHMIAAPQLAALPDHATLVNTARGSLVDTAALERECASGRLNAILDVTDPEPLPVDSVLYRLPNVMVTPHLAGSLGSELHRMTDAALDELERYAAGEPLLDEVTSEALRLSA</sequence>
<comment type="caution">
    <text evidence="4">The sequence shown here is derived from an EMBL/GenBank/DDBJ whole genome shotgun (WGS) entry which is preliminary data.</text>
</comment>
<dbReference type="PANTHER" id="PTHR10996:SF178">
    <property type="entry name" value="2-HYDROXYACID DEHYDROGENASE YGL185C-RELATED"/>
    <property type="match status" value="1"/>
</dbReference>